<dbReference type="EMBL" id="QETB01000003">
    <property type="protein sequence ID" value="PWF26535.1"/>
    <property type="molecule type" value="Genomic_DNA"/>
</dbReference>
<feature type="domain" description="NERD" evidence="1">
    <location>
        <begin position="15"/>
        <end position="110"/>
    </location>
</feature>
<accession>A0A2V1KB02</accession>
<proteinExistence type="predicted"/>
<evidence type="ECO:0000259" key="1">
    <source>
        <dbReference type="Pfam" id="PF08378"/>
    </source>
</evidence>
<dbReference type="AlphaFoldDB" id="A0A2V1KB02"/>
<evidence type="ECO:0000313" key="2">
    <source>
        <dbReference type="EMBL" id="PWF26535.1"/>
    </source>
</evidence>
<evidence type="ECO:0000313" key="3">
    <source>
        <dbReference type="Proteomes" id="UP000245283"/>
    </source>
</evidence>
<dbReference type="Pfam" id="PF08378">
    <property type="entry name" value="NERD"/>
    <property type="match status" value="1"/>
</dbReference>
<gene>
    <name evidence="2" type="ORF">DD236_06705</name>
</gene>
<reference evidence="3" key="1">
    <citation type="submission" date="2018-05" db="EMBL/GenBank/DDBJ databases">
        <authorList>
            <person name="Li Y."/>
        </authorList>
    </citation>
    <scope>NUCLEOTIDE SEQUENCE [LARGE SCALE GENOMIC DNA]</scope>
    <source>
        <strain evidence="3">sk1b4</strain>
    </source>
</reference>
<dbReference type="Proteomes" id="UP000245283">
    <property type="component" value="Unassembled WGS sequence"/>
</dbReference>
<dbReference type="RefSeq" id="WP_109093608.1">
    <property type="nucleotide sequence ID" value="NZ_QETB01000003.1"/>
</dbReference>
<comment type="caution">
    <text evidence="2">The sequence shown here is derived from an EMBL/GenBank/DDBJ whole genome shotgun (WGS) entry which is preliminary data.</text>
</comment>
<name>A0A2V1KB02_9ACTO</name>
<protein>
    <recommendedName>
        <fullName evidence="1">NERD domain-containing protein</fullName>
    </recommendedName>
</protein>
<organism evidence="2 3">
    <name type="scientific">Ancrocorticia populi</name>
    <dbReference type="NCBI Taxonomy" id="2175228"/>
    <lineage>
        <taxon>Bacteria</taxon>
        <taxon>Bacillati</taxon>
        <taxon>Actinomycetota</taxon>
        <taxon>Actinomycetes</taxon>
        <taxon>Actinomycetales</taxon>
        <taxon>Actinomycetaceae</taxon>
        <taxon>Ancrocorticia</taxon>
    </lineage>
</organism>
<keyword evidence="3" id="KW-1185">Reference proteome</keyword>
<dbReference type="OrthoDB" id="4509614at2"/>
<sequence length="196" mass="22072">MPRMIPSTSRHNANRSERRVYNAFEGIMDRPDWTVIHSLPIRQHIGKEMGEADFVVVVPGKGIVVIETKSPKQVDYGDGVWTLDRTPQPHKNPFTQVDGALGSIRAYLRREGVITGNEPFARLVWLTSIGRHHFGGRAPSDLSFFEWELAWADDVSHPTRTIERVLENHAAWHSEHLDWAETPEDAAGAGCENSSL</sequence>
<dbReference type="InterPro" id="IPR011528">
    <property type="entry name" value="NERD"/>
</dbReference>